<dbReference type="EMBL" id="RKMZ01000009">
    <property type="protein sequence ID" value="ROX30419.1"/>
    <property type="molecule type" value="Genomic_DNA"/>
</dbReference>
<dbReference type="InterPro" id="IPR025948">
    <property type="entry name" value="HTH-like_dom"/>
</dbReference>
<organism evidence="2 3">
    <name type="scientific">Enterococcus faecalis</name>
    <name type="common">Streptococcus faecalis</name>
    <dbReference type="NCBI Taxonomy" id="1351"/>
    <lineage>
        <taxon>Bacteria</taxon>
        <taxon>Bacillati</taxon>
        <taxon>Bacillota</taxon>
        <taxon>Bacilli</taxon>
        <taxon>Lactobacillales</taxon>
        <taxon>Enterococcaceae</taxon>
        <taxon>Enterococcus</taxon>
    </lineage>
</organism>
<gene>
    <name evidence="2" type="ORF">EGW16_14005</name>
</gene>
<evidence type="ECO:0000313" key="2">
    <source>
        <dbReference type="EMBL" id="ROX30419.1"/>
    </source>
</evidence>
<evidence type="ECO:0000313" key="3">
    <source>
        <dbReference type="Proteomes" id="UP000281488"/>
    </source>
</evidence>
<dbReference type="Proteomes" id="UP000281488">
    <property type="component" value="Unassembled WGS sequence"/>
</dbReference>
<protein>
    <submittedName>
        <fullName evidence="2">Transposase</fullName>
    </submittedName>
</protein>
<name>A0ABD7IYX4_ENTFL</name>
<dbReference type="RefSeq" id="WP_080113708.1">
    <property type="nucleotide sequence ID" value="NZ_CP091901.1"/>
</dbReference>
<feature type="domain" description="HTH-like" evidence="1">
    <location>
        <begin position="3"/>
        <end position="44"/>
    </location>
</feature>
<evidence type="ECO:0000259" key="1">
    <source>
        <dbReference type="Pfam" id="PF13276"/>
    </source>
</evidence>
<comment type="caution">
    <text evidence="2">The sequence shown here is derived from an EMBL/GenBank/DDBJ whole genome shotgun (WGS) entry which is preliminary data.</text>
</comment>
<proteinExistence type="predicted"/>
<dbReference type="Pfam" id="PF13276">
    <property type="entry name" value="HTH_21"/>
    <property type="match status" value="1"/>
</dbReference>
<reference evidence="2 3" key="1">
    <citation type="submission" date="2018-10" db="EMBL/GenBank/DDBJ databases">
        <title>Genotypes and phenotypes of Enterococci isolated from broiler chickens.</title>
        <authorList>
            <person name="Muhammad A.R."/>
            <person name="Diarra M.S."/>
        </authorList>
    </citation>
    <scope>NUCLEOTIDE SEQUENCE [LARGE SCALE GENOMIC DNA]</scope>
    <source>
        <strain evidence="2 3">LIT2 A36'</strain>
    </source>
</reference>
<sequence>MRKKILEIYTATQRRIGAAKIQRILSRDYGVSISVGRVYRLMKSITLPKMSTRKPAWFCCKDFQIS</sequence>
<dbReference type="AlphaFoldDB" id="A0ABD7IYX4"/>
<accession>A0ABD7IYX4</accession>